<dbReference type="GO" id="GO:0044877">
    <property type="term" value="F:protein-containing complex binding"/>
    <property type="evidence" value="ECO:0007669"/>
    <property type="project" value="TreeGrafter"/>
</dbReference>
<reference evidence="1 2" key="1">
    <citation type="submission" date="2013-02" db="EMBL/GenBank/DDBJ databases">
        <authorList>
            <person name="Genoscope - CEA"/>
        </authorList>
    </citation>
    <scope>NUCLEOTIDE SEQUENCE [LARGE SCALE GENOMIC DNA]</scope>
    <source>
        <strain evidence="1 2">STM 2683</strain>
    </source>
</reference>
<evidence type="ECO:0000313" key="2">
    <source>
        <dbReference type="Proteomes" id="UP000012062"/>
    </source>
</evidence>
<comment type="caution">
    <text evidence="1">The sequence shown here is derived from an EMBL/GenBank/DDBJ whole genome shotgun (WGS) entry which is preliminary data.</text>
</comment>
<dbReference type="RefSeq" id="WP_008878335.1">
    <property type="nucleotide sequence ID" value="NZ_CAUM01000180.1"/>
</dbReference>
<dbReference type="PANTHER" id="PTHR12126:SF11">
    <property type="entry name" value="NADH DEHYDROGENASE [UBIQUINONE] 1 ALPHA SUBCOMPLEX SUBUNIT 9, MITOCHONDRIAL"/>
    <property type="match status" value="1"/>
</dbReference>
<dbReference type="eggNOG" id="COG0702">
    <property type="taxonomic scope" value="Bacteria"/>
</dbReference>
<evidence type="ECO:0000313" key="1">
    <source>
        <dbReference type="EMBL" id="CCV09486.1"/>
    </source>
</evidence>
<proteinExistence type="predicted"/>
<dbReference type="STRING" id="1297569.MESS2_p170007"/>
<dbReference type="InterPro" id="IPR051207">
    <property type="entry name" value="ComplexI_NDUFA9_subunit"/>
</dbReference>
<dbReference type="EMBL" id="CAUM01000180">
    <property type="protein sequence ID" value="CCV09486.1"/>
    <property type="molecule type" value="Genomic_DNA"/>
</dbReference>
<dbReference type="SUPFAM" id="SSF51735">
    <property type="entry name" value="NAD(P)-binding Rossmann-fold domains"/>
    <property type="match status" value="1"/>
</dbReference>
<name>M5FC37_9HYPH</name>
<dbReference type="Gene3D" id="3.40.50.720">
    <property type="entry name" value="NAD(P)-binding Rossmann-like Domain"/>
    <property type="match status" value="1"/>
</dbReference>
<dbReference type="AlphaFoldDB" id="M5FC37"/>
<keyword evidence="2" id="KW-1185">Reference proteome</keyword>
<accession>M5FC37</accession>
<dbReference type="Proteomes" id="UP000012062">
    <property type="component" value="Unassembled WGS sequence"/>
</dbReference>
<sequence>MVGPDDAFLTTLMRLVRLLPVYPLFGDGATRLQPVYVGKVAEGVSRLIDKSNNEPSTFEFGGPRVLSYKELVLEIARSLSRRPMLVPMPFAVWNAVAAMAEFIPAAPIKRN</sequence>
<organism evidence="1 2">
    <name type="scientific">Mesorhizobium metallidurans STM 2683</name>
    <dbReference type="NCBI Taxonomy" id="1297569"/>
    <lineage>
        <taxon>Bacteria</taxon>
        <taxon>Pseudomonadati</taxon>
        <taxon>Pseudomonadota</taxon>
        <taxon>Alphaproteobacteria</taxon>
        <taxon>Hyphomicrobiales</taxon>
        <taxon>Phyllobacteriaceae</taxon>
        <taxon>Mesorhizobium</taxon>
    </lineage>
</organism>
<dbReference type="InterPro" id="IPR036291">
    <property type="entry name" value="NAD(P)-bd_dom_sf"/>
</dbReference>
<gene>
    <name evidence="1" type="ORF">MESS2_p170007</name>
</gene>
<dbReference type="PANTHER" id="PTHR12126">
    <property type="entry name" value="NADH-UBIQUINONE OXIDOREDUCTASE 39 KDA SUBUNIT-RELATED"/>
    <property type="match status" value="1"/>
</dbReference>
<protein>
    <submittedName>
        <fullName evidence="1">NAD-dependent epimerase/dehydratase</fullName>
    </submittedName>
</protein>